<evidence type="ECO:0000256" key="5">
    <source>
        <dbReference type="SAM" id="Phobius"/>
    </source>
</evidence>
<evidence type="ECO:0000256" key="3">
    <source>
        <dbReference type="ARBA" id="ARBA00022764"/>
    </source>
</evidence>
<evidence type="ECO:0000313" key="8">
    <source>
        <dbReference type="Proteomes" id="UP000006655"/>
    </source>
</evidence>
<keyword evidence="5" id="KW-0472">Membrane</keyword>
<evidence type="ECO:0000313" key="6">
    <source>
        <dbReference type="EMBL" id="ADD27425.1"/>
    </source>
</evidence>
<name>D3PNN4_MEIRD</name>
<reference evidence="6 8" key="1">
    <citation type="journal article" date="2010" name="Stand. Genomic Sci.">
        <title>Complete genome sequence of Meiothermus ruber type strain (21).</title>
        <authorList>
            <person name="Tindall B.J."/>
            <person name="Sikorski J."/>
            <person name="Lucas S."/>
            <person name="Goltsman E."/>
            <person name="Copeland A."/>
            <person name="Glavina Del Rio T."/>
            <person name="Nolan M."/>
            <person name="Tice H."/>
            <person name="Cheng J.F."/>
            <person name="Han C."/>
            <person name="Pitluck S."/>
            <person name="Liolios K."/>
            <person name="Ivanova N."/>
            <person name="Mavromatis K."/>
            <person name="Ovchinnikova G."/>
            <person name="Pati A."/>
            <person name="Fahnrich R."/>
            <person name="Goodwin L."/>
            <person name="Chen A."/>
            <person name="Palaniappan K."/>
            <person name="Land M."/>
            <person name="Hauser L."/>
            <person name="Chang Y.J."/>
            <person name="Jeffries C.D."/>
            <person name="Rohde M."/>
            <person name="Goker M."/>
            <person name="Woyke T."/>
            <person name="Bristow J."/>
            <person name="Eisen J.A."/>
            <person name="Markowitz V."/>
            <person name="Hugenholtz P."/>
            <person name="Kyrpides N.C."/>
            <person name="Klenk H.P."/>
            <person name="Lapidus A."/>
        </authorList>
    </citation>
    <scope>NUCLEOTIDE SEQUENCE [LARGE SCALE GENOMIC DNA]</scope>
    <source>
        <strain evidence="8">ATCC 35948 / DSM 1279 / VKM B-1258 / 21</strain>
        <strain evidence="6">DSM 1279</strain>
    </source>
</reference>
<organism evidence="7 9">
    <name type="scientific">Meiothermus ruber (strain ATCC 35948 / DSM 1279 / VKM B-1258 / 21)</name>
    <name type="common">Thermus ruber</name>
    <dbReference type="NCBI Taxonomy" id="504728"/>
    <lineage>
        <taxon>Bacteria</taxon>
        <taxon>Thermotogati</taxon>
        <taxon>Deinococcota</taxon>
        <taxon>Deinococci</taxon>
        <taxon>Thermales</taxon>
        <taxon>Thermaceae</taxon>
        <taxon>Meiothermus</taxon>
    </lineage>
</organism>
<dbReference type="eggNOG" id="ENOG502ZHEA">
    <property type="taxonomic scope" value="Bacteria"/>
</dbReference>
<dbReference type="STRING" id="504728.K649_02940"/>
<dbReference type="Pfam" id="PF07963">
    <property type="entry name" value="N_methyl"/>
    <property type="match status" value="1"/>
</dbReference>
<proteinExistence type="predicted"/>
<evidence type="ECO:0000313" key="7">
    <source>
        <dbReference type="EMBL" id="AGK03890.1"/>
    </source>
</evidence>
<dbReference type="InterPro" id="IPR012902">
    <property type="entry name" value="N_methyl_site"/>
</dbReference>
<keyword evidence="8" id="KW-1185">Reference proteome</keyword>
<comment type="subcellular location">
    <subcellularLocation>
        <location evidence="1">Cell outer membrane</location>
        <topology evidence="1">Single-pass membrane protein</topology>
    </subcellularLocation>
    <subcellularLocation>
        <location evidence="2">Periplasm</location>
    </subcellularLocation>
</comment>
<evidence type="ECO:0000256" key="1">
    <source>
        <dbReference type="ARBA" id="ARBA00004203"/>
    </source>
</evidence>
<dbReference type="Proteomes" id="UP000013026">
    <property type="component" value="Chromosome"/>
</dbReference>
<dbReference type="EMBL" id="CP005385">
    <property type="protein sequence ID" value="AGK03890.1"/>
    <property type="molecule type" value="Genomic_DNA"/>
</dbReference>
<reference evidence="7" key="2">
    <citation type="submission" date="2013-04" db="EMBL/GenBank/DDBJ databases">
        <title>Non-Hybrid, Finished Microbial Genome Assemblies from Long-Read SMRT Sequencing Data.</title>
        <authorList>
            <person name="Klammer A."/>
            <person name="Drake J."/>
            <person name="Heiner C."/>
            <person name="Clum A."/>
            <person name="Copeland A."/>
            <person name="Huddleston J."/>
            <person name="Eichler E."/>
            <person name="Turner S.W."/>
        </authorList>
    </citation>
    <scope>NUCLEOTIDE SEQUENCE</scope>
    <source>
        <strain evidence="7">DSM 1279</strain>
    </source>
</reference>
<dbReference type="KEGG" id="mre:K649_02940"/>
<dbReference type="InterPro" id="IPR045584">
    <property type="entry name" value="Pilin-like"/>
</dbReference>
<keyword evidence="4" id="KW-0998">Cell outer membrane</keyword>
<dbReference type="SUPFAM" id="SSF54523">
    <property type="entry name" value="Pili subunits"/>
    <property type="match status" value="1"/>
</dbReference>
<dbReference type="RefSeq" id="WP_013012944.1">
    <property type="nucleotide sequence ID" value="NC_013946.1"/>
</dbReference>
<accession>D3PNN4</accession>
<keyword evidence="5" id="KW-1133">Transmembrane helix</keyword>
<dbReference type="PATRIC" id="fig|504728.9.peg.608"/>
<dbReference type="NCBIfam" id="TIGR02532">
    <property type="entry name" value="IV_pilin_GFxxxE"/>
    <property type="match status" value="1"/>
</dbReference>
<dbReference type="Proteomes" id="UP000006655">
    <property type="component" value="Chromosome"/>
</dbReference>
<evidence type="ECO:0000313" key="9">
    <source>
        <dbReference type="Proteomes" id="UP000013026"/>
    </source>
</evidence>
<keyword evidence="3" id="KW-0574">Periplasm</keyword>
<evidence type="ECO:0000256" key="4">
    <source>
        <dbReference type="ARBA" id="ARBA00023237"/>
    </source>
</evidence>
<dbReference type="AlphaFoldDB" id="D3PNN4"/>
<dbReference type="EMBL" id="CP001743">
    <property type="protein sequence ID" value="ADD27425.1"/>
    <property type="molecule type" value="Genomic_DNA"/>
</dbReference>
<evidence type="ECO:0008006" key="10">
    <source>
        <dbReference type="Google" id="ProtNLM"/>
    </source>
</evidence>
<dbReference type="GO" id="GO:0042597">
    <property type="term" value="C:periplasmic space"/>
    <property type="evidence" value="ECO:0007669"/>
    <property type="project" value="UniProtKB-SubCell"/>
</dbReference>
<protein>
    <recommendedName>
        <fullName evidence="10">Prepilin-type N-terminal cleavage/methylation domain-containing protein</fullName>
    </recommendedName>
</protein>
<evidence type="ECO:0000256" key="2">
    <source>
        <dbReference type="ARBA" id="ARBA00004418"/>
    </source>
</evidence>
<feature type="transmembrane region" description="Helical" evidence="5">
    <location>
        <begin position="7"/>
        <end position="28"/>
    </location>
</feature>
<sequence>MRRKAFSLVEVMVALAILSITILILSYFGSSFTLTRNAQIDTQAQAFARSYFDTLRARWSTRAAFAAGTPPSVALPSGFSNLTIATEDVQTIGTQVVLRRVTLQFTGPQNRPYRFTTEVVHPPQ</sequence>
<dbReference type="KEGG" id="mrb:Mrub_0658"/>
<keyword evidence="5" id="KW-0812">Transmembrane</keyword>
<reference evidence="7 9" key="3">
    <citation type="submission" date="2013-04" db="EMBL/GenBank/DDBJ databases">
        <authorList>
            <person name="Chin J."/>
            <person name="Alexander D.H."/>
            <person name="Marks P."/>
            <person name="Korlach J."/>
            <person name="Clum A."/>
            <person name="Copeland A."/>
        </authorList>
    </citation>
    <scope>NUCLEOTIDE SEQUENCE [LARGE SCALE GENOMIC DNA]</scope>
    <source>
        <strain evidence="9">ATCC 35948 / DSM 1279 / VKM B-1258 / 21</strain>
        <strain evidence="7">DSM 1279</strain>
    </source>
</reference>
<dbReference type="GO" id="GO:0009279">
    <property type="term" value="C:cell outer membrane"/>
    <property type="evidence" value="ECO:0007669"/>
    <property type="project" value="UniProtKB-SubCell"/>
</dbReference>
<gene>
    <name evidence="6" type="ordered locus">Mrub_0658</name>
    <name evidence="7" type="ORF">K649_02940</name>
</gene>
<dbReference type="OrthoDB" id="34353at2"/>